<dbReference type="CDD" id="cd00143">
    <property type="entry name" value="PP2Cc"/>
    <property type="match status" value="1"/>
</dbReference>
<reference evidence="3" key="1">
    <citation type="submission" date="2018-03" db="EMBL/GenBank/DDBJ databases">
        <title>Genome sequencing of Melaminivora sp. strain SC2-7.</title>
        <authorList>
            <person name="Kim S.-J."/>
            <person name="Heo J."/>
            <person name="Ahn J.-H."/>
            <person name="Kwon S.-W."/>
        </authorList>
    </citation>
    <scope>NUCLEOTIDE SEQUENCE [LARGE SCALE GENOMIC DNA]</scope>
    <source>
        <strain evidence="3">SC2-7</strain>
    </source>
</reference>
<dbReference type="PANTHER" id="PTHR47992">
    <property type="entry name" value="PROTEIN PHOSPHATASE"/>
    <property type="match status" value="1"/>
</dbReference>
<dbReference type="InterPro" id="IPR036457">
    <property type="entry name" value="PPM-type-like_dom_sf"/>
</dbReference>
<feature type="domain" description="PPM-type phosphatase" evidence="1">
    <location>
        <begin position="5"/>
        <end position="249"/>
    </location>
</feature>
<sequence>MPSYEFYALTDTGRVRTNNEDAVAVHEAAGLVLLADGMGGYNAGEVAAVMAIEQVGAELARWLEAPGGRSASPAEVRERLDACVEQANHAILGASLSDPQYEGMGTTLVAGVFIPSGGRLVLGHVGDSRCYRLRRGSLEQLTRDHSWLQEQMDAGLLTPEEAARTGMRNLVTRALGVEPVAPLEVNEFTVEPGDLYLLCSDGLTDLMTHEELAELARQPLPLAEKASRMVALANALGGRDNISVVLAQAAGDALPAEARRGGLVSRLLRGNS</sequence>
<accession>A0A2P1NI93</accession>
<dbReference type="Gene3D" id="3.60.40.10">
    <property type="entry name" value="PPM-type phosphatase domain"/>
    <property type="match status" value="1"/>
</dbReference>
<keyword evidence="3" id="KW-1185">Reference proteome</keyword>
<proteinExistence type="predicted"/>
<gene>
    <name evidence="2" type="ORF">C7H73_02975</name>
</gene>
<dbReference type="KEGG" id="melm:C7H73_02975"/>
<dbReference type="OrthoDB" id="9801841at2"/>
<dbReference type="GO" id="GO:0004722">
    <property type="term" value="F:protein serine/threonine phosphatase activity"/>
    <property type="evidence" value="ECO:0007669"/>
    <property type="project" value="InterPro"/>
</dbReference>
<dbReference type="AlphaFoldDB" id="A0A2P1NI93"/>
<evidence type="ECO:0000313" key="3">
    <source>
        <dbReference type="Proteomes" id="UP000241829"/>
    </source>
</evidence>
<dbReference type="SMART" id="SM00331">
    <property type="entry name" value="PP2C_SIG"/>
    <property type="match status" value="1"/>
</dbReference>
<dbReference type="Proteomes" id="UP000241829">
    <property type="component" value="Chromosome"/>
</dbReference>
<dbReference type="InterPro" id="IPR001932">
    <property type="entry name" value="PPM-type_phosphatase-like_dom"/>
</dbReference>
<protein>
    <submittedName>
        <fullName evidence="2">Protein phosphatase</fullName>
    </submittedName>
</protein>
<dbReference type="EMBL" id="CP027792">
    <property type="protein sequence ID" value="AVP56742.1"/>
    <property type="molecule type" value="Genomic_DNA"/>
</dbReference>
<organism evidence="2 3">
    <name type="scientific">Pulveribacter suum</name>
    <dbReference type="NCBI Taxonomy" id="2116657"/>
    <lineage>
        <taxon>Bacteria</taxon>
        <taxon>Pseudomonadati</taxon>
        <taxon>Pseudomonadota</taxon>
        <taxon>Betaproteobacteria</taxon>
        <taxon>Burkholderiales</taxon>
        <taxon>Comamonadaceae</taxon>
        <taxon>Pulveribacter</taxon>
    </lineage>
</organism>
<evidence type="ECO:0000313" key="2">
    <source>
        <dbReference type="EMBL" id="AVP56742.1"/>
    </source>
</evidence>
<dbReference type="RefSeq" id="WP_106845300.1">
    <property type="nucleotide sequence ID" value="NZ_CP027792.1"/>
</dbReference>
<dbReference type="SUPFAM" id="SSF81606">
    <property type="entry name" value="PP2C-like"/>
    <property type="match status" value="1"/>
</dbReference>
<dbReference type="SMART" id="SM00332">
    <property type="entry name" value="PP2Cc"/>
    <property type="match status" value="1"/>
</dbReference>
<dbReference type="Pfam" id="PF13672">
    <property type="entry name" value="PP2C_2"/>
    <property type="match status" value="1"/>
</dbReference>
<dbReference type="InterPro" id="IPR015655">
    <property type="entry name" value="PP2C"/>
</dbReference>
<dbReference type="PROSITE" id="PS51746">
    <property type="entry name" value="PPM_2"/>
    <property type="match status" value="1"/>
</dbReference>
<evidence type="ECO:0000259" key="1">
    <source>
        <dbReference type="PROSITE" id="PS51746"/>
    </source>
</evidence>
<name>A0A2P1NI93_9BURK</name>